<dbReference type="RefSeq" id="WP_166874468.1">
    <property type="nucleotide sequence ID" value="NZ_WHJH01000010.1"/>
</dbReference>
<keyword evidence="2" id="KW-1185">Reference proteome</keyword>
<comment type="caution">
    <text evidence="1">The sequence shown here is derived from an EMBL/GenBank/DDBJ whole genome shotgun (WGS) entry which is preliminary data.</text>
</comment>
<organism evidence="1 2">
    <name type="scientific">Massilia mucilaginosa</name>
    <dbReference type="NCBI Taxonomy" id="2609282"/>
    <lineage>
        <taxon>Bacteria</taxon>
        <taxon>Pseudomonadati</taxon>
        <taxon>Pseudomonadota</taxon>
        <taxon>Betaproteobacteria</taxon>
        <taxon>Burkholderiales</taxon>
        <taxon>Oxalobacteraceae</taxon>
        <taxon>Telluria group</taxon>
        <taxon>Massilia</taxon>
    </lineage>
</organism>
<name>A0ABX0NS03_9BURK</name>
<proteinExistence type="predicted"/>
<dbReference type="Proteomes" id="UP000609726">
    <property type="component" value="Unassembled WGS sequence"/>
</dbReference>
<gene>
    <name evidence="1" type="ORF">F2P45_11495</name>
</gene>
<evidence type="ECO:0000313" key="2">
    <source>
        <dbReference type="Proteomes" id="UP000609726"/>
    </source>
</evidence>
<accession>A0ABX0NS03</accession>
<reference evidence="1 2" key="1">
    <citation type="submission" date="2019-10" db="EMBL/GenBank/DDBJ databases">
        <title>Taxonomy of Antarctic Massilia spp.: description of Massilia rubra sp. nov., Massilia aquatica sp. nov., Massilia mucilaginosa sp. nov., Massilia frigida sp. nov. isolated from streams, lakes and regoliths.</title>
        <authorList>
            <person name="Holochova P."/>
            <person name="Sedlacek I."/>
            <person name="Kralova S."/>
            <person name="Maslanova I."/>
            <person name="Busse H.-J."/>
            <person name="Stankova E."/>
            <person name="Vrbovska V."/>
            <person name="Kovarovic V."/>
            <person name="Bartak M."/>
            <person name="Svec P."/>
            <person name="Pantucek R."/>
        </authorList>
    </citation>
    <scope>NUCLEOTIDE SEQUENCE [LARGE SCALE GENOMIC DNA]</scope>
    <source>
        <strain evidence="1 2">CCM 8733</strain>
    </source>
</reference>
<sequence length="253" mass="26479">MAQVDIPVPESLRKALSAPVCLDLSLPKPKKLTVTLPSGAAFSSLSNLGQNIPNDCSLTFSLMMQVMPMMASMECVLKILKLLKPLSEAVTSPPPTPKLVADIGKAVADLAPCFLMLTPAGMIPFVRDVLCLILKVLSCLVAQLKNMGKVLGGLAITLKDARARGDDDLAATVECAQQNTITSMGHLMQGLGPVEAIMDLAAPFMSIAGVAEIKLPAIGSAEDVEGMNKVVAQLDEVMNTIQKIVDGLGGCPS</sequence>
<evidence type="ECO:0000313" key="1">
    <source>
        <dbReference type="EMBL" id="NHZ89632.1"/>
    </source>
</evidence>
<protein>
    <submittedName>
        <fullName evidence="1">Uncharacterized protein</fullName>
    </submittedName>
</protein>
<dbReference type="EMBL" id="WHJH01000010">
    <property type="protein sequence ID" value="NHZ89632.1"/>
    <property type="molecule type" value="Genomic_DNA"/>
</dbReference>